<dbReference type="GO" id="GO:0009432">
    <property type="term" value="P:SOS response"/>
    <property type="evidence" value="ECO:0007669"/>
    <property type="project" value="UniProtKB-UniRule"/>
</dbReference>
<comment type="subcellular location">
    <subcellularLocation>
        <location evidence="7">Cytoplasm</location>
    </subcellularLocation>
</comment>
<dbReference type="FunFam" id="4.10.860.10:FF:000002">
    <property type="entry name" value="UvrABC system protein C"/>
    <property type="match status" value="1"/>
</dbReference>
<dbReference type="GO" id="GO:0006289">
    <property type="term" value="P:nucleotide-excision repair"/>
    <property type="evidence" value="ECO:0007669"/>
    <property type="project" value="UniProtKB-UniRule"/>
</dbReference>
<name>A0A9X8ULV5_9FIRM</name>
<organism evidence="12 13">
    <name type="scientific">Harryflintia acetispora</name>
    <dbReference type="NCBI Taxonomy" id="1849041"/>
    <lineage>
        <taxon>Bacteria</taxon>
        <taxon>Bacillati</taxon>
        <taxon>Bacillota</taxon>
        <taxon>Clostridia</taxon>
        <taxon>Eubacteriales</taxon>
        <taxon>Oscillospiraceae</taxon>
        <taxon>Harryflintia</taxon>
    </lineage>
</organism>
<comment type="subunit">
    <text evidence="7">Interacts with UvrB in an incision complex.</text>
</comment>
<keyword evidence="13" id="KW-1185">Reference proteome</keyword>
<dbReference type="SMART" id="SM00465">
    <property type="entry name" value="GIYc"/>
    <property type="match status" value="1"/>
</dbReference>
<evidence type="ECO:0000259" key="11">
    <source>
        <dbReference type="PROSITE" id="PS50165"/>
    </source>
</evidence>
<keyword evidence="6 7" id="KW-0742">SOS response</keyword>
<dbReference type="InterPro" id="IPR036876">
    <property type="entry name" value="UVR_dom_sf"/>
</dbReference>
<feature type="domain" description="GIY-YIG" evidence="10">
    <location>
        <begin position="40"/>
        <end position="119"/>
    </location>
</feature>
<evidence type="ECO:0000256" key="1">
    <source>
        <dbReference type="ARBA" id="ARBA00022490"/>
    </source>
</evidence>
<evidence type="ECO:0000256" key="8">
    <source>
        <dbReference type="SAM" id="Coils"/>
    </source>
</evidence>
<dbReference type="PROSITE" id="PS50164">
    <property type="entry name" value="GIY_YIG"/>
    <property type="match status" value="1"/>
</dbReference>
<dbReference type="SMART" id="SM00278">
    <property type="entry name" value="HhH1"/>
    <property type="match status" value="2"/>
</dbReference>
<dbReference type="GO" id="GO:0009381">
    <property type="term" value="F:excinuclease ABC activity"/>
    <property type="evidence" value="ECO:0007669"/>
    <property type="project" value="UniProtKB-UniRule"/>
</dbReference>
<gene>
    <name evidence="7" type="primary">uvrC</name>
    <name evidence="12" type="ORF">EDD78_101504</name>
</gene>
<dbReference type="GO" id="GO:0003677">
    <property type="term" value="F:DNA binding"/>
    <property type="evidence" value="ECO:0007669"/>
    <property type="project" value="UniProtKB-UniRule"/>
</dbReference>
<dbReference type="SUPFAM" id="SSF46600">
    <property type="entry name" value="C-terminal UvrC-binding domain of UvrB"/>
    <property type="match status" value="1"/>
</dbReference>
<dbReference type="InterPro" id="IPR010994">
    <property type="entry name" value="RuvA_2-like"/>
</dbReference>
<dbReference type="InterPro" id="IPR001943">
    <property type="entry name" value="UVR_dom"/>
</dbReference>
<dbReference type="Gene3D" id="3.40.1440.10">
    <property type="entry name" value="GIY-YIG endonuclease"/>
    <property type="match status" value="1"/>
</dbReference>
<dbReference type="PROSITE" id="PS50165">
    <property type="entry name" value="UVRC"/>
    <property type="match status" value="1"/>
</dbReference>
<evidence type="ECO:0000259" key="10">
    <source>
        <dbReference type="PROSITE" id="PS50164"/>
    </source>
</evidence>
<protein>
    <recommendedName>
        <fullName evidence="7">UvrABC system protein C</fullName>
        <shortName evidence="7">Protein UvrC</shortName>
    </recommendedName>
    <alternativeName>
        <fullName evidence="7">Excinuclease ABC subunit C</fullName>
    </alternativeName>
</protein>
<evidence type="ECO:0000256" key="2">
    <source>
        <dbReference type="ARBA" id="ARBA00022763"/>
    </source>
</evidence>
<dbReference type="PANTHER" id="PTHR30562:SF1">
    <property type="entry name" value="UVRABC SYSTEM PROTEIN C"/>
    <property type="match status" value="1"/>
</dbReference>
<dbReference type="InterPro" id="IPR038476">
    <property type="entry name" value="UvrC_RNase_H_dom_sf"/>
</dbReference>
<proteinExistence type="inferred from homology"/>
<feature type="domain" description="UvrC family homology region profile" evidence="11">
    <location>
        <begin position="281"/>
        <end position="512"/>
    </location>
</feature>
<comment type="caution">
    <text evidence="12">The sequence shown here is derived from an EMBL/GenBank/DDBJ whole genome shotgun (WGS) entry which is preliminary data.</text>
</comment>
<evidence type="ECO:0000313" key="13">
    <source>
        <dbReference type="Proteomes" id="UP000294682"/>
    </source>
</evidence>
<dbReference type="PROSITE" id="PS50151">
    <property type="entry name" value="UVR"/>
    <property type="match status" value="1"/>
</dbReference>
<dbReference type="GO" id="GO:0005737">
    <property type="term" value="C:cytoplasm"/>
    <property type="evidence" value="ECO:0007669"/>
    <property type="project" value="UniProtKB-SubCell"/>
</dbReference>
<evidence type="ECO:0000256" key="7">
    <source>
        <dbReference type="HAMAP-Rule" id="MF_00203"/>
    </source>
</evidence>
<dbReference type="InterPro" id="IPR000305">
    <property type="entry name" value="GIY-YIG_endonuc"/>
</dbReference>
<dbReference type="SUPFAM" id="SSF47781">
    <property type="entry name" value="RuvA domain 2-like"/>
    <property type="match status" value="1"/>
</dbReference>
<dbReference type="HAMAP" id="MF_00203">
    <property type="entry name" value="UvrC"/>
    <property type="match status" value="1"/>
</dbReference>
<dbReference type="Pfam" id="PF08459">
    <property type="entry name" value="UvrC_RNaseH_dom"/>
    <property type="match status" value="1"/>
</dbReference>
<dbReference type="NCBIfam" id="TIGR00194">
    <property type="entry name" value="uvrC"/>
    <property type="match status" value="1"/>
</dbReference>
<keyword evidence="8" id="KW-0175">Coiled coil</keyword>
<dbReference type="Pfam" id="PF01541">
    <property type="entry name" value="GIY-YIG"/>
    <property type="match status" value="1"/>
</dbReference>
<evidence type="ECO:0000256" key="5">
    <source>
        <dbReference type="ARBA" id="ARBA00023204"/>
    </source>
</evidence>
<dbReference type="InterPro" id="IPR035901">
    <property type="entry name" value="GIY-YIG_endonuc_sf"/>
</dbReference>
<dbReference type="AlphaFoldDB" id="A0A9X8ULV5"/>
<dbReference type="Gene3D" id="3.30.420.340">
    <property type="entry name" value="UvrC, RNAse H endonuclease domain"/>
    <property type="match status" value="1"/>
</dbReference>
<reference evidence="12 13" key="1">
    <citation type="submission" date="2019-03" db="EMBL/GenBank/DDBJ databases">
        <title>Genomic Encyclopedia of Type Strains, Phase IV (KMG-IV): sequencing the most valuable type-strain genomes for metagenomic binning, comparative biology and taxonomic classification.</title>
        <authorList>
            <person name="Goeker M."/>
        </authorList>
    </citation>
    <scope>NUCLEOTIDE SEQUENCE [LARGE SCALE GENOMIC DNA]</scope>
    <source>
        <strain evidence="12 13">DSM 100433</strain>
    </source>
</reference>
<feature type="coiled-coil region" evidence="8">
    <location>
        <begin position="226"/>
        <end position="253"/>
    </location>
</feature>
<keyword evidence="2 7" id="KW-0227">DNA damage</keyword>
<evidence type="ECO:0000313" key="12">
    <source>
        <dbReference type="EMBL" id="TCL45521.1"/>
    </source>
</evidence>
<keyword evidence="1 7" id="KW-0963">Cytoplasm</keyword>
<dbReference type="FunFam" id="3.40.1440.10:FF:000001">
    <property type="entry name" value="UvrABC system protein C"/>
    <property type="match status" value="1"/>
</dbReference>
<keyword evidence="4 7" id="KW-0267">Excision nuclease</keyword>
<dbReference type="Pfam" id="PF22920">
    <property type="entry name" value="UvrC_RNaseH"/>
    <property type="match status" value="1"/>
</dbReference>
<dbReference type="SUPFAM" id="SSF82771">
    <property type="entry name" value="GIY-YIG endonuclease"/>
    <property type="match status" value="1"/>
</dbReference>
<accession>A0A9X8ULV5</accession>
<comment type="function">
    <text evidence="7">The UvrABC repair system catalyzes the recognition and processing of DNA lesions. UvrC both incises the 5' and 3' sides of the lesion. The N-terminal half is responsible for the 3' incision and the C-terminal half is responsible for the 5' incision.</text>
</comment>
<sequence length="638" mass="71682">MCTLSESLSDGVFSYPKKENGMVDMEHIALLRKKANELPLQPGVYLMRDKDGVIIYIGKAKRLKNRVTSYFRALDSHTPKVLAMVENVKDFDYILTDSEFEALVLESSLIKQHSPKYNILLKDDKGYFYIHITDGPWRRIDWVKSKPPKDGQVIGPYTSSYVVSQTVEQANKIFMLPTCKRQFPQDFRKGRPCLNFHIKQCMGVCTGKIPLEQYNESVDGALRFIKGNSQGLCEQLEEEMAKAAENLEFEKAARLRDRIAAIRRISGQQKVLYAGVDNCDIMAMAIGSDRVGVSVMNYRHERLCDKQDFLLSTDSDPAAVRAQFLMGYYRDNFDLPRQVYLDGECEDGDLIARYLTERAGHKVELVIPQRGQKNQLVELCRSNAAQYLSHRMKASGKEVALLDEVAKLLGLRQSPQYIEAYDISNIGASTIVGGMVAFEGAKPLRSAYRKFTIKSVAGAPDDYASMKEMLTRRFERLREAGEKGGEQGFGRRPDLLLIDGGAGHVAAAKEVLDAMGLVIPCFGMVKDDKHRTRAIASDGGEIQISAHKSVFSFITSVQDEVHRYTISFSRKKHRTTSLQLELMNAPGIGEARARALYKHFRTLDKIRAATGEELEAAPGMNKRAANALYAFLHPQTEE</sequence>
<dbReference type="InterPro" id="IPR047296">
    <property type="entry name" value="GIY-YIG_UvrC_Cho"/>
</dbReference>
<dbReference type="Gene3D" id="4.10.860.10">
    <property type="entry name" value="UVR domain"/>
    <property type="match status" value="1"/>
</dbReference>
<comment type="similarity">
    <text evidence="7">Belongs to the UvrC family.</text>
</comment>
<dbReference type="CDD" id="cd10434">
    <property type="entry name" value="GIY-YIG_UvrC_Cho"/>
    <property type="match status" value="1"/>
</dbReference>
<evidence type="ECO:0000256" key="6">
    <source>
        <dbReference type="ARBA" id="ARBA00023236"/>
    </source>
</evidence>
<dbReference type="GO" id="GO:0009380">
    <property type="term" value="C:excinuclease repair complex"/>
    <property type="evidence" value="ECO:0007669"/>
    <property type="project" value="InterPro"/>
</dbReference>
<dbReference type="EMBL" id="SLUK01000001">
    <property type="protein sequence ID" value="TCL45521.1"/>
    <property type="molecule type" value="Genomic_DNA"/>
</dbReference>
<evidence type="ECO:0000256" key="3">
    <source>
        <dbReference type="ARBA" id="ARBA00022769"/>
    </source>
</evidence>
<evidence type="ECO:0000259" key="9">
    <source>
        <dbReference type="PROSITE" id="PS50151"/>
    </source>
</evidence>
<dbReference type="InterPro" id="IPR001162">
    <property type="entry name" value="UvrC_RNase_H_dom"/>
</dbReference>
<dbReference type="Pfam" id="PF14520">
    <property type="entry name" value="HHH_5"/>
    <property type="match status" value="1"/>
</dbReference>
<dbReference type="Proteomes" id="UP000294682">
    <property type="component" value="Unassembled WGS sequence"/>
</dbReference>
<dbReference type="Pfam" id="PF02151">
    <property type="entry name" value="UVR"/>
    <property type="match status" value="1"/>
</dbReference>
<dbReference type="InterPro" id="IPR050066">
    <property type="entry name" value="UvrABC_protein_C"/>
</dbReference>
<dbReference type="InterPro" id="IPR003583">
    <property type="entry name" value="Hlx-hairpin-Hlx_DNA-bd_motif"/>
</dbReference>
<keyword evidence="5 7" id="KW-0234">DNA repair</keyword>
<dbReference type="Gene3D" id="1.10.150.20">
    <property type="entry name" value="5' to 3' exonuclease, C-terminal subdomain"/>
    <property type="match status" value="1"/>
</dbReference>
<keyword evidence="3 7" id="KW-0228">DNA excision</keyword>
<dbReference type="InterPro" id="IPR004791">
    <property type="entry name" value="UvrC"/>
</dbReference>
<dbReference type="PANTHER" id="PTHR30562">
    <property type="entry name" value="UVRC/OXIDOREDUCTASE"/>
    <property type="match status" value="1"/>
</dbReference>
<feature type="domain" description="UVR" evidence="9">
    <location>
        <begin position="230"/>
        <end position="265"/>
    </location>
</feature>
<evidence type="ECO:0000256" key="4">
    <source>
        <dbReference type="ARBA" id="ARBA00022881"/>
    </source>
</evidence>